<dbReference type="PANTHER" id="PTHR22969">
    <property type="entry name" value="IKB KINASE"/>
    <property type="match status" value="1"/>
</dbReference>
<dbReference type="PROSITE" id="PS00108">
    <property type="entry name" value="PROTEIN_KINASE_ST"/>
    <property type="match status" value="1"/>
</dbReference>
<evidence type="ECO:0000256" key="8">
    <source>
        <dbReference type="ARBA" id="ARBA00022840"/>
    </source>
</evidence>
<keyword evidence="5" id="KW-0808">Transferase</keyword>
<gene>
    <name evidence="11" type="ORF">RN001_012440</name>
</gene>
<comment type="subcellular location">
    <subcellularLocation>
        <location evidence="1">Cytoplasm</location>
    </subcellularLocation>
</comment>
<dbReference type="AlphaFoldDB" id="A0AAN7QEV7"/>
<dbReference type="Pfam" id="PF00069">
    <property type="entry name" value="Pkinase"/>
    <property type="match status" value="1"/>
</dbReference>
<dbReference type="GO" id="GO:0033209">
    <property type="term" value="P:tumor necrosis factor-mediated signaling pathway"/>
    <property type="evidence" value="ECO:0007669"/>
    <property type="project" value="TreeGrafter"/>
</dbReference>
<keyword evidence="7" id="KW-0418">Kinase</keyword>
<comment type="catalytic activity">
    <reaction evidence="9">
        <text>L-seryl-[I-kappa-B protein] + ATP = O-phospho-L-seryl-[I-kappa-B protein] + ADP + H(+)</text>
        <dbReference type="Rhea" id="RHEA:19073"/>
        <dbReference type="Rhea" id="RHEA-COMP:13698"/>
        <dbReference type="Rhea" id="RHEA-COMP:13699"/>
        <dbReference type="ChEBI" id="CHEBI:15378"/>
        <dbReference type="ChEBI" id="CHEBI:29999"/>
        <dbReference type="ChEBI" id="CHEBI:30616"/>
        <dbReference type="ChEBI" id="CHEBI:83421"/>
        <dbReference type="ChEBI" id="CHEBI:456216"/>
        <dbReference type="EC" id="2.7.11.10"/>
    </reaction>
</comment>
<dbReference type="InterPro" id="IPR051180">
    <property type="entry name" value="IKK"/>
</dbReference>
<dbReference type="PANTHER" id="PTHR22969:SF17">
    <property type="entry name" value="INHIBITOR OF NUCLEAR FACTOR KAPPA-B KINASE SUBUNIT BETA"/>
    <property type="match status" value="1"/>
</dbReference>
<evidence type="ECO:0000256" key="5">
    <source>
        <dbReference type="ARBA" id="ARBA00022679"/>
    </source>
</evidence>
<dbReference type="InterPro" id="IPR000719">
    <property type="entry name" value="Prot_kinase_dom"/>
</dbReference>
<name>A0AAN7QEV7_9COLE</name>
<dbReference type="EC" id="2.7.11.10" evidence="2"/>
<dbReference type="SUPFAM" id="SSF56112">
    <property type="entry name" value="Protein kinase-like (PK-like)"/>
    <property type="match status" value="1"/>
</dbReference>
<evidence type="ECO:0000256" key="1">
    <source>
        <dbReference type="ARBA" id="ARBA00004496"/>
    </source>
</evidence>
<evidence type="ECO:0000256" key="6">
    <source>
        <dbReference type="ARBA" id="ARBA00022741"/>
    </source>
</evidence>
<evidence type="ECO:0000259" key="10">
    <source>
        <dbReference type="PROSITE" id="PS50011"/>
    </source>
</evidence>
<evidence type="ECO:0000256" key="7">
    <source>
        <dbReference type="ARBA" id="ARBA00022777"/>
    </source>
</evidence>
<proteinExistence type="predicted"/>
<accession>A0AAN7QEV7</accession>
<dbReference type="InterPro" id="IPR008271">
    <property type="entry name" value="Ser/Thr_kinase_AS"/>
</dbReference>
<evidence type="ECO:0000256" key="2">
    <source>
        <dbReference type="ARBA" id="ARBA00012442"/>
    </source>
</evidence>
<dbReference type="Proteomes" id="UP001353858">
    <property type="component" value="Unassembled WGS sequence"/>
</dbReference>
<evidence type="ECO:0000313" key="12">
    <source>
        <dbReference type="Proteomes" id="UP001353858"/>
    </source>
</evidence>
<dbReference type="SMART" id="SM00220">
    <property type="entry name" value="S_TKc"/>
    <property type="match status" value="1"/>
</dbReference>
<evidence type="ECO:0000256" key="9">
    <source>
        <dbReference type="ARBA" id="ARBA00048789"/>
    </source>
</evidence>
<reference evidence="12" key="1">
    <citation type="submission" date="2023-01" db="EMBL/GenBank/DDBJ databases">
        <title>Key to firefly adult light organ development and bioluminescence: homeobox transcription factors regulate luciferase expression and transportation to peroxisome.</title>
        <authorList>
            <person name="Fu X."/>
        </authorList>
    </citation>
    <scope>NUCLEOTIDE SEQUENCE [LARGE SCALE GENOMIC DNA]</scope>
</reference>
<comment type="caution">
    <text evidence="11">The sequence shown here is derived from an EMBL/GenBank/DDBJ whole genome shotgun (WGS) entry which is preliminary data.</text>
</comment>
<feature type="domain" description="Protein kinase" evidence="10">
    <location>
        <begin position="10"/>
        <end position="304"/>
    </location>
</feature>
<dbReference type="InterPro" id="IPR011009">
    <property type="entry name" value="Kinase-like_dom_sf"/>
</dbReference>
<keyword evidence="6" id="KW-0547">Nucleotide-binding</keyword>
<dbReference type="EMBL" id="JARPUR010000005">
    <property type="protein sequence ID" value="KAK4876018.1"/>
    <property type="molecule type" value="Genomic_DNA"/>
</dbReference>
<keyword evidence="12" id="KW-1185">Reference proteome</keyword>
<keyword evidence="3" id="KW-0963">Cytoplasm</keyword>
<evidence type="ECO:0000256" key="4">
    <source>
        <dbReference type="ARBA" id="ARBA00022527"/>
    </source>
</evidence>
<keyword evidence="4" id="KW-0723">Serine/threonine-protein kinase</keyword>
<dbReference type="GO" id="GO:0045944">
    <property type="term" value="P:positive regulation of transcription by RNA polymerase II"/>
    <property type="evidence" value="ECO:0007669"/>
    <property type="project" value="TreeGrafter"/>
</dbReference>
<sequence>MGEPLSLGDWKREKELGSGGFGVVHLWRNKTSGDCLAVKKCKWNLETHLTRKQQERWIQEVNIMKNIQNDNIVAYKELPEDLNKVLVDYSSMSLPVLPMEYCSLGNLRDVLVQAENCCGLKEIDVLFILEDISNALVYLHNLNITHRDVKPENIVLQYCDHRRKPVLYKLIDLGYAKDLHNETASFVGTLQYLAPEMFMQQKYTKKVDYWSFGVVAFEIICGVRPFLHTFTPWQSISYLEKKPSNVIALLLTHTGDVQSYTALLNENHINTCLAECLEKWLQTVLEYSPEKRGEDDSNVVYLSLQTILAKKIITVFSVYNYKFYAYEINESTLFTTLQGWIARDTKLLVKDQYLVTTKNSSSTYAHDYYDESYSGAMVFVFKKESAFKNNISTRLPTLIKVLFEDIKTEFKFGTLKQLFAQNLFLLLSESKSLETLKSAVCFQRRNLENEVNKGRDIYQHLNDALKGYLSEVEFYNFLETSLFVKVYEDTNYEHVKNYSKHYVDHMQKLNELIDDFNNIVARYKALISRFVYVKDSYDSIVNLLENSDLKIMIQEVCENICHTNIDDSITDFSNGLQVLKIVSKTIKNRDNLLNNSALCDYLRTVCACWKETDYLTTTLGRLQSNLGYIKDDLRKIQLNKINSLKDKPKDVSCDVSVYSTDEALQFNTTIRYRLQELMDVGILQHKNFVDEIKSQIVLE</sequence>
<evidence type="ECO:0000256" key="3">
    <source>
        <dbReference type="ARBA" id="ARBA00022490"/>
    </source>
</evidence>
<dbReference type="GO" id="GO:0005524">
    <property type="term" value="F:ATP binding"/>
    <property type="evidence" value="ECO:0007669"/>
    <property type="project" value="UniProtKB-KW"/>
</dbReference>
<dbReference type="Gene3D" id="1.20.1270.250">
    <property type="match status" value="1"/>
</dbReference>
<evidence type="ECO:0000313" key="11">
    <source>
        <dbReference type="EMBL" id="KAK4876018.1"/>
    </source>
</evidence>
<dbReference type="GO" id="GO:0008384">
    <property type="term" value="F:IkappaB kinase activity"/>
    <property type="evidence" value="ECO:0007669"/>
    <property type="project" value="UniProtKB-EC"/>
</dbReference>
<protein>
    <recommendedName>
        <fullName evidence="2">IkappaB kinase</fullName>
        <ecNumber evidence="2">2.7.11.10</ecNumber>
    </recommendedName>
</protein>
<dbReference type="GO" id="GO:0008385">
    <property type="term" value="C:IkappaB kinase complex"/>
    <property type="evidence" value="ECO:0007669"/>
    <property type="project" value="TreeGrafter"/>
</dbReference>
<dbReference type="PROSITE" id="PS50011">
    <property type="entry name" value="PROTEIN_KINASE_DOM"/>
    <property type="match status" value="1"/>
</dbReference>
<dbReference type="InterPro" id="IPR046375">
    <property type="entry name" value="IKBKB_SDD_sf"/>
</dbReference>
<dbReference type="Gene3D" id="1.10.510.10">
    <property type="entry name" value="Transferase(Phosphotransferase) domain 1"/>
    <property type="match status" value="1"/>
</dbReference>
<organism evidence="11 12">
    <name type="scientific">Aquatica leii</name>
    <dbReference type="NCBI Taxonomy" id="1421715"/>
    <lineage>
        <taxon>Eukaryota</taxon>
        <taxon>Metazoa</taxon>
        <taxon>Ecdysozoa</taxon>
        <taxon>Arthropoda</taxon>
        <taxon>Hexapoda</taxon>
        <taxon>Insecta</taxon>
        <taxon>Pterygota</taxon>
        <taxon>Neoptera</taxon>
        <taxon>Endopterygota</taxon>
        <taxon>Coleoptera</taxon>
        <taxon>Polyphaga</taxon>
        <taxon>Elateriformia</taxon>
        <taxon>Elateroidea</taxon>
        <taxon>Lampyridae</taxon>
        <taxon>Luciolinae</taxon>
        <taxon>Aquatica</taxon>
    </lineage>
</organism>
<keyword evidence="8" id="KW-0067">ATP-binding</keyword>
<dbReference type="Gene3D" id="3.10.20.90">
    <property type="entry name" value="Phosphatidylinositol 3-kinase Catalytic Subunit, Chain A, domain 1"/>
    <property type="match status" value="1"/>
</dbReference>